<name>A0ABT7M851_9PSEU</name>
<dbReference type="SUPFAM" id="SSF48264">
    <property type="entry name" value="Cytochrome P450"/>
    <property type="match status" value="1"/>
</dbReference>
<keyword evidence="2" id="KW-0408">Iron</keyword>
<comment type="caution">
    <text evidence="3">The sequence shown here is derived from an EMBL/GenBank/DDBJ whole genome shotgun (WGS) entry which is preliminary data.</text>
</comment>
<dbReference type="PROSITE" id="PS00086">
    <property type="entry name" value="CYTOCHROME_P450"/>
    <property type="match status" value="1"/>
</dbReference>
<accession>A0ABT7M851</accession>
<evidence type="ECO:0000313" key="4">
    <source>
        <dbReference type="Proteomes" id="UP001231924"/>
    </source>
</evidence>
<keyword evidence="2" id="KW-0560">Oxidoreductase</keyword>
<keyword evidence="2" id="KW-0349">Heme</keyword>
<dbReference type="Gene3D" id="1.10.630.10">
    <property type="entry name" value="Cytochrome P450"/>
    <property type="match status" value="1"/>
</dbReference>
<keyword evidence="4" id="KW-1185">Reference proteome</keyword>
<organism evidence="3 4">
    <name type="scientific">Actinomycetospora termitidis</name>
    <dbReference type="NCBI Taxonomy" id="3053470"/>
    <lineage>
        <taxon>Bacteria</taxon>
        <taxon>Bacillati</taxon>
        <taxon>Actinomycetota</taxon>
        <taxon>Actinomycetes</taxon>
        <taxon>Pseudonocardiales</taxon>
        <taxon>Pseudonocardiaceae</taxon>
        <taxon>Actinomycetospora</taxon>
    </lineage>
</organism>
<evidence type="ECO:0000256" key="2">
    <source>
        <dbReference type="RuleBase" id="RU000461"/>
    </source>
</evidence>
<dbReference type="Pfam" id="PF00067">
    <property type="entry name" value="p450"/>
    <property type="match status" value="1"/>
</dbReference>
<dbReference type="PRINTS" id="PR00359">
    <property type="entry name" value="BP450"/>
</dbReference>
<dbReference type="Proteomes" id="UP001231924">
    <property type="component" value="Unassembled WGS sequence"/>
</dbReference>
<evidence type="ECO:0000313" key="3">
    <source>
        <dbReference type="EMBL" id="MDL5156207.1"/>
    </source>
</evidence>
<dbReference type="InterPro" id="IPR002397">
    <property type="entry name" value="Cyt_P450_B"/>
</dbReference>
<dbReference type="PANTHER" id="PTHR46696">
    <property type="entry name" value="P450, PUTATIVE (EUROFUNG)-RELATED"/>
    <property type="match status" value="1"/>
</dbReference>
<dbReference type="InterPro" id="IPR017972">
    <property type="entry name" value="Cyt_P450_CS"/>
</dbReference>
<dbReference type="RefSeq" id="WP_286052461.1">
    <property type="nucleotide sequence ID" value="NZ_JASVWF010000002.1"/>
</dbReference>
<dbReference type="InterPro" id="IPR001128">
    <property type="entry name" value="Cyt_P450"/>
</dbReference>
<dbReference type="PANTHER" id="PTHR46696:SF1">
    <property type="entry name" value="CYTOCHROME P450 YJIB-RELATED"/>
    <property type="match status" value="1"/>
</dbReference>
<evidence type="ECO:0000256" key="1">
    <source>
        <dbReference type="ARBA" id="ARBA00010617"/>
    </source>
</evidence>
<dbReference type="EMBL" id="JASVWF010000002">
    <property type="protein sequence ID" value="MDL5156207.1"/>
    <property type="molecule type" value="Genomic_DNA"/>
</dbReference>
<dbReference type="InterPro" id="IPR036396">
    <property type="entry name" value="Cyt_P450_sf"/>
</dbReference>
<sequence length="398" mass="42955">MTTTSASPTWSAFDPFAPEQRADPYPALAALRDEAPCTHLDRYGVWLVSRYDDVAAVLKDWETFSSAQGAGLEPVATPEEGGVILSTDPPEHTRVRRAVARDFTPKAIGQLEPRVRELVGRALDVALAEGEIDWVGHVAQPVPTTVMAELMGYPDRHRDEYCRWASTIFDSMGCPAGGESSVLGEAIGGLFGLVGQIAADGEYVTGGWADRIVGAGERGELAQGEVVSLLGGILVAAMDTTVNMLGNLLHALATHPEQWRRLRERPDLAPGAVEESLRFESPVQPGFFRVTTTETTVAGVALPPGARVMVAFGSANRDPRQFPDPDRFLIDRTPNEHLAFGRGVHFCLGAPVARMIGRVVLEELVSSVAEIHPAGVARRKDNRMLRGFEHLPVALTPS</sequence>
<reference evidence="3 4" key="1">
    <citation type="submission" date="2023-06" db="EMBL/GenBank/DDBJ databases">
        <title>Actinomycetospora Odt1-22.</title>
        <authorList>
            <person name="Supong K."/>
        </authorList>
    </citation>
    <scope>NUCLEOTIDE SEQUENCE [LARGE SCALE GENOMIC DNA]</scope>
    <source>
        <strain evidence="3 4">Odt1-22</strain>
    </source>
</reference>
<gene>
    <name evidence="3" type="ORF">QRT03_09585</name>
</gene>
<proteinExistence type="inferred from homology"/>
<comment type="similarity">
    <text evidence="1 2">Belongs to the cytochrome P450 family.</text>
</comment>
<protein>
    <submittedName>
        <fullName evidence="3">Cytochrome P450</fullName>
    </submittedName>
</protein>
<keyword evidence="2" id="KW-0479">Metal-binding</keyword>
<keyword evidence="2" id="KW-0503">Monooxygenase</keyword>